<feature type="signal peptide" evidence="1">
    <location>
        <begin position="1"/>
        <end position="19"/>
    </location>
</feature>
<dbReference type="OrthoDB" id="271448at2759"/>
<feature type="chain" id="PRO_5026144014" description="Apple domain-containing protein" evidence="1">
    <location>
        <begin position="20"/>
        <end position="734"/>
    </location>
</feature>
<reference evidence="2" key="1">
    <citation type="journal article" date="2020" name="Stud. Mycol.">
        <title>101 Dothideomycetes genomes: a test case for predicting lifestyles and emergence of pathogens.</title>
        <authorList>
            <person name="Haridas S."/>
            <person name="Albert R."/>
            <person name="Binder M."/>
            <person name="Bloem J."/>
            <person name="Labutti K."/>
            <person name="Salamov A."/>
            <person name="Andreopoulos B."/>
            <person name="Baker S."/>
            <person name="Barry K."/>
            <person name="Bills G."/>
            <person name="Bluhm B."/>
            <person name="Cannon C."/>
            <person name="Castanera R."/>
            <person name="Culley D."/>
            <person name="Daum C."/>
            <person name="Ezra D."/>
            <person name="Gonzalez J."/>
            <person name="Henrissat B."/>
            <person name="Kuo A."/>
            <person name="Liang C."/>
            <person name="Lipzen A."/>
            <person name="Lutzoni F."/>
            <person name="Magnuson J."/>
            <person name="Mondo S."/>
            <person name="Nolan M."/>
            <person name="Ohm R."/>
            <person name="Pangilinan J."/>
            <person name="Park H.-J."/>
            <person name="Ramirez L."/>
            <person name="Alfaro M."/>
            <person name="Sun H."/>
            <person name="Tritt A."/>
            <person name="Yoshinaga Y."/>
            <person name="Zwiers L.-H."/>
            <person name="Turgeon B."/>
            <person name="Goodwin S."/>
            <person name="Spatafora J."/>
            <person name="Crous P."/>
            <person name="Grigoriev I."/>
        </authorList>
    </citation>
    <scope>NUCLEOTIDE SEQUENCE</scope>
    <source>
        <strain evidence="2">CBS 122367</strain>
    </source>
</reference>
<evidence type="ECO:0000313" key="2">
    <source>
        <dbReference type="EMBL" id="KAF2689714.1"/>
    </source>
</evidence>
<name>A0A6G1JGP1_9PLEO</name>
<dbReference type="EMBL" id="MU005572">
    <property type="protein sequence ID" value="KAF2689714.1"/>
    <property type="molecule type" value="Genomic_DNA"/>
</dbReference>
<keyword evidence="1" id="KW-0732">Signal</keyword>
<dbReference type="AlphaFoldDB" id="A0A6G1JGP1"/>
<evidence type="ECO:0000256" key="1">
    <source>
        <dbReference type="SAM" id="SignalP"/>
    </source>
</evidence>
<evidence type="ECO:0000313" key="3">
    <source>
        <dbReference type="Proteomes" id="UP000799291"/>
    </source>
</evidence>
<dbReference type="Proteomes" id="UP000799291">
    <property type="component" value="Unassembled WGS sequence"/>
</dbReference>
<dbReference type="PANTHER" id="PTHR36578">
    <property type="entry name" value="CHROMOSOME 15, WHOLE GENOME SHOTGUN SEQUENCE"/>
    <property type="match status" value="1"/>
</dbReference>
<gene>
    <name evidence="2" type="ORF">K458DRAFT_400407</name>
</gene>
<accession>A0A6G1JGP1</accession>
<organism evidence="2 3">
    <name type="scientific">Lentithecium fluviatile CBS 122367</name>
    <dbReference type="NCBI Taxonomy" id="1168545"/>
    <lineage>
        <taxon>Eukaryota</taxon>
        <taxon>Fungi</taxon>
        <taxon>Dikarya</taxon>
        <taxon>Ascomycota</taxon>
        <taxon>Pezizomycotina</taxon>
        <taxon>Dothideomycetes</taxon>
        <taxon>Pleosporomycetidae</taxon>
        <taxon>Pleosporales</taxon>
        <taxon>Massarineae</taxon>
        <taxon>Lentitheciaceae</taxon>
        <taxon>Lentithecium</taxon>
    </lineage>
</organism>
<protein>
    <recommendedName>
        <fullName evidence="4">Apple domain-containing protein</fullName>
    </recommendedName>
</protein>
<evidence type="ECO:0008006" key="4">
    <source>
        <dbReference type="Google" id="ProtNLM"/>
    </source>
</evidence>
<dbReference type="PANTHER" id="PTHR36578:SF2">
    <property type="entry name" value="PA14 DOMAIN-CONTAINING PROTEIN"/>
    <property type="match status" value="1"/>
</dbReference>
<sequence>MREFIVLAALAGFSGLVASQSIDLDYVKALPDPTYTIASDKASQTIPYNQDAAMESAADLASATPLPVSAKFRRSTAQGRSFSKRNGDCQPVPTTPNLYNAVVDPAESFQADNELAQVALSASTPSGYTQTFSNKKAASQANGYMGYTLLSSYDTTTCANKCNQALGCQGFNIYFERSPSIVPAPSCPNPPGTPNIFCVLWGGPVTEETARNDGQWRDQFHVVIAGSNGYVLTSSMNPLSSKAINAPRDCNDDDAYMGMRMFTDNAPFDPERCKAVCEATSQYNIEHNSDPSKPPRLCKFFDTYILSKNYISQGQACFMYTQYWDPEVYATNDGQWDGEGNHYTISSSVFFHNGTDVVTPVCPSDITRLQGDNSASAFCAAYIDYEPPTTSTVTSYTSTTTVEACGGAPTNRVKRDEQDAAIVEAVVAVYPQKIGANATGAAQITIPAESMTVSEVYASATSEAASQLGVDAPATMTSANAAVTARAVPTETPSFFVGRDSREISSACSHIATGTATRTVEAVATATNVGSCAQYPTVCENGDQPQLIAGSFTSSTDNIDDTFFTLNLPFEICIYDSCSTRAHMTTNGMLHLGTDGNPWFVNAPLPAYAGQPYLYAFWDDLYIYYQQKHYMDYAVCGSAGHRTITFDWRMGRYAAPSNGPLYSFSATFYEDKPSRVYLRYFGTTDQGSSATVGMEGTSGGQSTKYQYSFNEAKITDGLGLIFDPHANYFGVAAS</sequence>
<proteinExistence type="predicted"/>
<keyword evidence="3" id="KW-1185">Reference proteome</keyword>